<evidence type="ECO:0000313" key="1">
    <source>
        <dbReference type="EMBL" id="AKL96222.1"/>
    </source>
</evidence>
<accession>A0A0D8I9A1</accession>
<dbReference type="KEGG" id="cace:CACET_c27770"/>
<name>A0A0D8I9A1_9CLOT</name>
<dbReference type="PATRIC" id="fig|84022.5.peg.711"/>
<organism evidence="1 2">
    <name type="scientific">Clostridium aceticum</name>
    <dbReference type="NCBI Taxonomy" id="84022"/>
    <lineage>
        <taxon>Bacteria</taxon>
        <taxon>Bacillati</taxon>
        <taxon>Bacillota</taxon>
        <taxon>Clostridia</taxon>
        <taxon>Eubacteriales</taxon>
        <taxon>Clostridiaceae</taxon>
        <taxon>Clostridium</taxon>
    </lineage>
</organism>
<gene>
    <name evidence="1" type="ORF">CACET_c27770</name>
</gene>
<dbReference type="EMBL" id="CP009687">
    <property type="protein sequence ID" value="AKL96222.1"/>
    <property type="molecule type" value="Genomic_DNA"/>
</dbReference>
<sequence length="392" mass="45522">MKRVTISFGVEVTSAVVTETKGKVIKVIKKVIVNNSEYYENNGTLNYQEIIKELKLKIGKELKSLNVHVVTPDYLTDISYGDSANFDGKKEKELPNHKDRTLKNKRISYIGDSIDKSISQIIYYGEKENKAFLKELYKEKINVVELISHYTALHNSIAAFNDRTSYSGNKTRIMIDLGVRRTGLIILINNLPVYIKNSGNNLISCYERLRKVYENLEFKEFIRIAKSISLDEKTEINRVYINDSDEERLQRENEEFDKISFSDDMYEEEDIKEYEEDENEEYTVETQLVRDVKSEVLDMLKMLGTEIIEVKNYVDEKYNAENIEIVGSSHLTRKYITKKFNLLSINNYKLLVNINTGRNELDISEIEDVTIDLLLCIGSIVESMKKGADYYE</sequence>
<proteinExistence type="predicted"/>
<protein>
    <submittedName>
        <fullName evidence="1">Uncharacterized protein</fullName>
    </submittedName>
</protein>
<evidence type="ECO:0000313" key="2">
    <source>
        <dbReference type="Proteomes" id="UP000035704"/>
    </source>
</evidence>
<dbReference type="AlphaFoldDB" id="A0A0D8I9A1"/>
<keyword evidence="2" id="KW-1185">Reference proteome</keyword>
<dbReference type="RefSeq" id="WP_044825247.1">
    <property type="nucleotide sequence ID" value="NZ_CP009687.1"/>
</dbReference>
<dbReference type="Proteomes" id="UP000035704">
    <property type="component" value="Chromosome"/>
</dbReference>
<dbReference type="STRING" id="84022.CACET_c27770"/>
<reference evidence="1 2" key="1">
    <citation type="submission" date="2014-10" db="EMBL/GenBank/DDBJ databases">
        <title>Genome sequence of Clostridium aceticum DSM 1496.</title>
        <authorList>
            <person name="Poehlein A."/>
            <person name="Schiel-Bengelsdorf B."/>
            <person name="Gottschalk G."/>
            <person name="Duerre P."/>
            <person name="Daniel R."/>
        </authorList>
    </citation>
    <scope>NUCLEOTIDE SEQUENCE [LARGE SCALE GENOMIC DNA]</scope>
    <source>
        <strain evidence="1 2">DSM 1496</strain>
    </source>
</reference>